<comment type="catalytic activity">
    <reaction evidence="1">
        <text>2-phosphoglycolate + H2O = glycolate + phosphate</text>
        <dbReference type="Rhea" id="RHEA:14369"/>
        <dbReference type="ChEBI" id="CHEBI:15377"/>
        <dbReference type="ChEBI" id="CHEBI:29805"/>
        <dbReference type="ChEBI" id="CHEBI:43474"/>
        <dbReference type="ChEBI" id="CHEBI:58033"/>
        <dbReference type="EC" id="3.1.3.18"/>
    </reaction>
</comment>
<dbReference type="STRING" id="104102.AtDm6_2293"/>
<protein>
    <recommendedName>
        <fullName evidence="4">phosphoglycolate phosphatase</fullName>
        <ecNumber evidence="4">3.1.3.18</ecNumber>
    </recommendedName>
</protein>
<dbReference type="SFLD" id="SFLDS00003">
    <property type="entry name" value="Haloacid_Dehalogenase"/>
    <property type="match status" value="1"/>
</dbReference>
<evidence type="ECO:0000256" key="4">
    <source>
        <dbReference type="ARBA" id="ARBA00013078"/>
    </source>
</evidence>
<dbReference type="InterPro" id="IPR050155">
    <property type="entry name" value="HAD-like_hydrolase_sf"/>
</dbReference>
<evidence type="ECO:0000256" key="1">
    <source>
        <dbReference type="ARBA" id="ARBA00000830"/>
    </source>
</evidence>
<dbReference type="InterPro" id="IPR023214">
    <property type="entry name" value="HAD_sf"/>
</dbReference>
<comment type="caution">
    <text evidence="5">The sequence shown here is derived from an EMBL/GenBank/DDBJ whole genome shotgun (WGS) entry which is preliminary data.</text>
</comment>
<name>A0A094YLT6_9PROT</name>
<dbReference type="PANTHER" id="PTHR43434:SF1">
    <property type="entry name" value="PHOSPHOGLYCOLATE PHOSPHATASE"/>
    <property type="match status" value="1"/>
</dbReference>
<organism evidence="5 6">
    <name type="scientific">Acetobacter tropicalis</name>
    <dbReference type="NCBI Taxonomy" id="104102"/>
    <lineage>
        <taxon>Bacteria</taxon>
        <taxon>Pseudomonadati</taxon>
        <taxon>Pseudomonadota</taxon>
        <taxon>Alphaproteobacteria</taxon>
        <taxon>Acetobacterales</taxon>
        <taxon>Acetobacteraceae</taxon>
        <taxon>Acetobacter</taxon>
    </lineage>
</organism>
<dbReference type="Proteomes" id="UP000029448">
    <property type="component" value="Unassembled WGS sequence"/>
</dbReference>
<evidence type="ECO:0000256" key="3">
    <source>
        <dbReference type="ARBA" id="ARBA00006171"/>
    </source>
</evidence>
<dbReference type="InterPro" id="IPR041492">
    <property type="entry name" value="HAD_2"/>
</dbReference>
<evidence type="ECO:0000313" key="5">
    <source>
        <dbReference type="EMBL" id="KGB22282.1"/>
    </source>
</evidence>
<comment type="similarity">
    <text evidence="3">Belongs to the HAD-like hydrolase superfamily. CbbY/CbbZ/Gph/YieH family.</text>
</comment>
<sequence>MMKQKLAVFDMDGTLLDSLPDLAECGRELLASYALPSVSDAEVRRMIGNGVPMLVERLLQAGAEKGAGAQVADIDHAQACRRFMEFYTPRATRLSRLFPGTEDTLHTLQARGWLLAVCTNKPEVAALAILERFGLSPLFACVGGGDSFAVRKPDPGHLLGTIAMAGAQPESSVMIGDMSPDLLAAQGAGCPALFAAWGYGDGNLAELAQAEAASMVDVPEKAEWLLQNACGAL</sequence>
<dbReference type="SFLD" id="SFLDG01129">
    <property type="entry name" value="C1.5:_HAD__Beta-PGM__Phosphata"/>
    <property type="match status" value="1"/>
</dbReference>
<dbReference type="EC" id="3.1.3.18" evidence="4"/>
<dbReference type="GO" id="GO:0008967">
    <property type="term" value="F:phosphoglycolate phosphatase activity"/>
    <property type="evidence" value="ECO:0007669"/>
    <property type="project" value="UniProtKB-EC"/>
</dbReference>
<evidence type="ECO:0000256" key="2">
    <source>
        <dbReference type="ARBA" id="ARBA00004818"/>
    </source>
</evidence>
<dbReference type="Gene3D" id="1.10.150.240">
    <property type="entry name" value="Putative phosphatase, domain 2"/>
    <property type="match status" value="1"/>
</dbReference>
<dbReference type="GO" id="GO:0006281">
    <property type="term" value="P:DNA repair"/>
    <property type="evidence" value="ECO:0007669"/>
    <property type="project" value="TreeGrafter"/>
</dbReference>
<keyword evidence="6" id="KW-1185">Reference proteome</keyword>
<dbReference type="InterPro" id="IPR036412">
    <property type="entry name" value="HAD-like_sf"/>
</dbReference>
<evidence type="ECO:0000313" key="6">
    <source>
        <dbReference type="Proteomes" id="UP000029448"/>
    </source>
</evidence>
<proteinExistence type="inferred from homology"/>
<dbReference type="PANTHER" id="PTHR43434">
    <property type="entry name" value="PHOSPHOGLYCOLATE PHOSPHATASE"/>
    <property type="match status" value="1"/>
</dbReference>
<dbReference type="Pfam" id="PF13419">
    <property type="entry name" value="HAD_2"/>
    <property type="match status" value="1"/>
</dbReference>
<dbReference type="PATRIC" id="fig|104102.7.peg.2269"/>
<gene>
    <name evidence="5" type="ORF">AtDm6_2293</name>
</gene>
<dbReference type="EMBL" id="JOKM01000079">
    <property type="protein sequence ID" value="KGB22282.1"/>
    <property type="molecule type" value="Genomic_DNA"/>
</dbReference>
<dbReference type="InterPro" id="IPR023198">
    <property type="entry name" value="PGP-like_dom2"/>
</dbReference>
<accession>A0A094YLT6</accession>
<keyword evidence="5" id="KW-0378">Hydrolase</keyword>
<comment type="pathway">
    <text evidence="2">Organic acid metabolism; glycolate biosynthesis; glycolate from 2-phosphoglycolate: step 1/1.</text>
</comment>
<reference evidence="5 6" key="1">
    <citation type="submission" date="2014-06" db="EMBL/GenBank/DDBJ databases">
        <title>Functional and comparative genomic analyses of the Drosophila gut microbiota identify candidate symbiosis factors.</title>
        <authorList>
            <person name="Newell P.D."/>
            <person name="Chaston J.M."/>
            <person name="Douglas A.E."/>
        </authorList>
    </citation>
    <scope>NUCLEOTIDE SEQUENCE [LARGE SCALE GENOMIC DNA]</scope>
    <source>
        <strain evidence="5 6">DmCS_006</strain>
    </source>
</reference>
<dbReference type="GO" id="GO:0005829">
    <property type="term" value="C:cytosol"/>
    <property type="evidence" value="ECO:0007669"/>
    <property type="project" value="TreeGrafter"/>
</dbReference>
<dbReference type="Gene3D" id="3.40.50.1000">
    <property type="entry name" value="HAD superfamily/HAD-like"/>
    <property type="match status" value="1"/>
</dbReference>
<dbReference type="AlphaFoldDB" id="A0A094YLT6"/>
<dbReference type="SUPFAM" id="SSF56784">
    <property type="entry name" value="HAD-like"/>
    <property type="match status" value="1"/>
</dbReference>